<dbReference type="EMBL" id="JAGSOT010000011">
    <property type="protein sequence ID" value="MBR7795445.1"/>
    <property type="molecule type" value="Genomic_DNA"/>
</dbReference>
<evidence type="ECO:0000313" key="8">
    <source>
        <dbReference type="Proteomes" id="UP000675284"/>
    </source>
</evidence>
<dbReference type="GO" id="GO:0016746">
    <property type="term" value="F:acyltransferase activity"/>
    <property type="evidence" value="ECO:0007669"/>
    <property type="project" value="UniProtKB-KW"/>
</dbReference>
<reference evidence="7" key="1">
    <citation type="submission" date="2021-04" db="EMBL/GenBank/DDBJ databases">
        <title>Isolation and polyphasic classification of algal microorganism.</title>
        <authorList>
            <person name="Wang S."/>
        </authorList>
    </citation>
    <scope>NUCLEOTIDE SEQUENCE</scope>
    <source>
        <strain evidence="7">720a</strain>
    </source>
</reference>
<evidence type="ECO:0000256" key="4">
    <source>
        <dbReference type="ARBA" id="ARBA00022679"/>
    </source>
</evidence>
<keyword evidence="2" id="KW-1003">Cell membrane</keyword>
<dbReference type="Proteomes" id="UP000675284">
    <property type="component" value="Unassembled WGS sequence"/>
</dbReference>
<dbReference type="PANTHER" id="PTHR30606:SF10">
    <property type="entry name" value="PHOSPHATIDYLINOSITOL MANNOSIDE ACYLTRANSFERASE"/>
    <property type="match status" value="1"/>
</dbReference>
<comment type="caution">
    <text evidence="7">The sequence shown here is derived from an EMBL/GenBank/DDBJ whole genome shotgun (WGS) entry which is preliminary data.</text>
</comment>
<proteinExistence type="predicted"/>
<evidence type="ECO:0000256" key="5">
    <source>
        <dbReference type="ARBA" id="ARBA00023136"/>
    </source>
</evidence>
<dbReference type="GO" id="GO:0005886">
    <property type="term" value="C:plasma membrane"/>
    <property type="evidence" value="ECO:0007669"/>
    <property type="project" value="UniProtKB-SubCell"/>
</dbReference>
<organism evidence="7 8">
    <name type="scientific">Virgibacillus salarius</name>
    <dbReference type="NCBI Taxonomy" id="447199"/>
    <lineage>
        <taxon>Bacteria</taxon>
        <taxon>Bacillati</taxon>
        <taxon>Bacillota</taxon>
        <taxon>Bacilli</taxon>
        <taxon>Bacillales</taxon>
        <taxon>Bacillaceae</taxon>
        <taxon>Virgibacillus</taxon>
    </lineage>
</organism>
<dbReference type="CDD" id="cd07984">
    <property type="entry name" value="LPLAT_LABLAT-like"/>
    <property type="match status" value="1"/>
</dbReference>
<sequence>MADGIMDFDIVESNPTIYQILRDYPFEFLYDFLKKGMSYEKNTKMAERWRKYNKEMVEIMRVLKRDSTDCEIEEFSNRWTDYLFYRNLDINLISMYATQQDFLEKHVRFKGLHNLDHSLKKGNPPVLVSLHMNAYQAIVPLLAAKGYRLSYFMDKQTLNVWNRIGESFLGEVMNKLSPIGLPQNSAIKQALRNLKEGKPLLMFPDFTLGDMPNVETKFLGYDVFVPVGPAKIATLLESPIIPIILEKSNRYQYTLRIEEPLFEPTDVKNVEEISISIFKWIEKEVKQCPENWWCWYIFRDKILKTKQEV</sequence>
<dbReference type="RefSeq" id="WP_166530056.1">
    <property type="nucleotide sequence ID" value="NZ_BAAACY010000010.1"/>
</dbReference>
<evidence type="ECO:0000256" key="3">
    <source>
        <dbReference type="ARBA" id="ARBA00022519"/>
    </source>
</evidence>
<evidence type="ECO:0000313" key="7">
    <source>
        <dbReference type="EMBL" id="MBR7795445.1"/>
    </source>
</evidence>
<keyword evidence="5" id="KW-0472">Membrane</keyword>
<gene>
    <name evidence="7" type="ORF">KCX74_05235</name>
</gene>
<dbReference type="Pfam" id="PF03279">
    <property type="entry name" value="Lip_A_acyltrans"/>
    <property type="match status" value="1"/>
</dbReference>
<keyword evidence="8" id="KW-1185">Reference proteome</keyword>
<protein>
    <submittedName>
        <fullName evidence="7">Lysophospholipid acyltransferase family protein</fullName>
    </submittedName>
</protein>
<accession>A0A941DRV5</accession>
<dbReference type="GO" id="GO:0009247">
    <property type="term" value="P:glycolipid biosynthetic process"/>
    <property type="evidence" value="ECO:0007669"/>
    <property type="project" value="UniProtKB-ARBA"/>
</dbReference>
<keyword evidence="3" id="KW-0997">Cell inner membrane</keyword>
<name>A0A941DRV5_9BACI</name>
<evidence type="ECO:0000256" key="2">
    <source>
        <dbReference type="ARBA" id="ARBA00022475"/>
    </source>
</evidence>
<keyword evidence="4" id="KW-0808">Transferase</keyword>
<evidence type="ECO:0000256" key="6">
    <source>
        <dbReference type="ARBA" id="ARBA00023315"/>
    </source>
</evidence>
<dbReference type="InterPro" id="IPR004960">
    <property type="entry name" value="LipA_acyltrans"/>
</dbReference>
<comment type="subcellular location">
    <subcellularLocation>
        <location evidence="1">Cell inner membrane</location>
    </subcellularLocation>
</comment>
<dbReference type="PANTHER" id="PTHR30606">
    <property type="entry name" value="LIPID A BIOSYNTHESIS LAUROYL ACYLTRANSFERASE"/>
    <property type="match status" value="1"/>
</dbReference>
<dbReference type="AlphaFoldDB" id="A0A941DRV5"/>
<evidence type="ECO:0000256" key="1">
    <source>
        <dbReference type="ARBA" id="ARBA00004533"/>
    </source>
</evidence>
<keyword evidence="6 7" id="KW-0012">Acyltransferase</keyword>